<dbReference type="PANTHER" id="PTHR12110:SF53">
    <property type="entry name" value="BLR5974 PROTEIN"/>
    <property type="match status" value="1"/>
</dbReference>
<evidence type="ECO:0000313" key="4">
    <source>
        <dbReference type="Proteomes" id="UP001595925"/>
    </source>
</evidence>
<protein>
    <submittedName>
        <fullName evidence="3">Sugar phosphate isomerase/epimerase family protein</fullName>
    </submittedName>
</protein>
<dbReference type="Proteomes" id="UP001595925">
    <property type="component" value="Unassembled WGS sequence"/>
</dbReference>
<dbReference type="InterPro" id="IPR050312">
    <property type="entry name" value="IolE/XylAMocC-like"/>
</dbReference>
<feature type="coiled-coil region" evidence="1">
    <location>
        <begin position="120"/>
        <end position="147"/>
    </location>
</feature>
<comment type="caution">
    <text evidence="3">The sequence shown here is derived from an EMBL/GenBank/DDBJ whole genome shotgun (WGS) entry which is preliminary data.</text>
</comment>
<dbReference type="RefSeq" id="WP_224828336.1">
    <property type="nucleotide sequence ID" value="NZ_JAIVEF010000005.1"/>
</dbReference>
<gene>
    <name evidence="3" type="ORF">ACFPFO_08475</name>
</gene>
<evidence type="ECO:0000259" key="2">
    <source>
        <dbReference type="Pfam" id="PF01261"/>
    </source>
</evidence>
<reference evidence="3 4" key="1">
    <citation type="journal article" date="2019" name="Int. J. Syst. Evol. Microbiol.">
        <title>The Global Catalogue of Microorganisms (GCM) 10K type strain sequencing project: providing services to taxonomists for standard genome sequencing and annotation.</title>
        <authorList>
            <consortium name="The Broad Institute Genomics Platform"/>
            <consortium name="The Broad Institute Genome Sequencing Center for Infectious Disease"/>
            <person name="Wu L."/>
            <person name="Ma J."/>
        </authorList>
    </citation>
    <scope>NUCLEOTIDE SEQUENCE [LARGE SCALE GENOMIC DNA]</scope>
    <source>
        <strain evidence="3 4">CGMCC 1.15824</strain>
    </source>
</reference>
<dbReference type="Pfam" id="PF01261">
    <property type="entry name" value="AP_endonuc_2"/>
    <property type="match status" value="1"/>
</dbReference>
<dbReference type="SUPFAM" id="SSF51658">
    <property type="entry name" value="Xylose isomerase-like"/>
    <property type="match status" value="1"/>
</dbReference>
<keyword evidence="1" id="KW-0175">Coiled coil</keyword>
<dbReference type="InterPro" id="IPR013022">
    <property type="entry name" value="Xyl_isomerase-like_TIM-brl"/>
</dbReference>
<sequence>MPPRDGHVVLSGFADEIAESFDEQLEVLEREGIGALDLRTVDGTGVLDLSDEEVAEARGRLDRAGVSVSSIGSPIGKISITDPFEPHFAEFERAVELAGAFDADYIRLFSYYIPEGDEPEDHREEVLRRMERKAERAEEEGVVLVHENEKRIYGDTPGRCRDIFESVDSPALRAAFDPANFLEIGVSPYPEALLDLIEYVQQLHVKDCVYGEEGAIRVAGEGDGSFPEIVATLDRRGWEGYASLEPHLDVAGERSGFSGPEGYGRAAEAFRGILEEGGVSYE</sequence>
<dbReference type="AlphaFoldDB" id="A0ABD5QDT9"/>
<evidence type="ECO:0000313" key="3">
    <source>
        <dbReference type="EMBL" id="MFC4987798.1"/>
    </source>
</evidence>
<dbReference type="InterPro" id="IPR036237">
    <property type="entry name" value="Xyl_isomerase-like_sf"/>
</dbReference>
<keyword evidence="3" id="KW-0413">Isomerase</keyword>
<dbReference type="Gene3D" id="3.20.20.150">
    <property type="entry name" value="Divalent-metal-dependent TIM barrel enzymes"/>
    <property type="match status" value="1"/>
</dbReference>
<name>A0ABD5QDT9_9EURY</name>
<proteinExistence type="predicted"/>
<dbReference type="GO" id="GO:0016853">
    <property type="term" value="F:isomerase activity"/>
    <property type="evidence" value="ECO:0007669"/>
    <property type="project" value="UniProtKB-KW"/>
</dbReference>
<keyword evidence="4" id="KW-1185">Reference proteome</keyword>
<evidence type="ECO:0000256" key="1">
    <source>
        <dbReference type="SAM" id="Coils"/>
    </source>
</evidence>
<feature type="domain" description="Xylose isomerase-like TIM barrel" evidence="2">
    <location>
        <begin position="32"/>
        <end position="269"/>
    </location>
</feature>
<organism evidence="3 4">
    <name type="scientific">Saliphagus infecundisoli</name>
    <dbReference type="NCBI Taxonomy" id="1849069"/>
    <lineage>
        <taxon>Archaea</taxon>
        <taxon>Methanobacteriati</taxon>
        <taxon>Methanobacteriota</taxon>
        <taxon>Stenosarchaea group</taxon>
        <taxon>Halobacteria</taxon>
        <taxon>Halobacteriales</taxon>
        <taxon>Natrialbaceae</taxon>
        <taxon>Saliphagus</taxon>
    </lineage>
</organism>
<dbReference type="EMBL" id="JBHSJG010000032">
    <property type="protein sequence ID" value="MFC4987798.1"/>
    <property type="molecule type" value="Genomic_DNA"/>
</dbReference>
<accession>A0ABD5QDT9</accession>
<dbReference type="PANTHER" id="PTHR12110">
    <property type="entry name" value="HYDROXYPYRUVATE ISOMERASE"/>
    <property type="match status" value="1"/>
</dbReference>